<dbReference type="GO" id="GO:0003700">
    <property type="term" value="F:DNA-binding transcription factor activity"/>
    <property type="evidence" value="ECO:0007669"/>
    <property type="project" value="InterPro"/>
</dbReference>
<dbReference type="InterPro" id="IPR036388">
    <property type="entry name" value="WH-like_DNA-bd_sf"/>
</dbReference>
<protein>
    <submittedName>
        <fullName evidence="6">LysR family transcriptional regulator</fullName>
    </submittedName>
</protein>
<accession>A0A9D9HIK8</accession>
<reference evidence="6" key="1">
    <citation type="submission" date="2020-10" db="EMBL/GenBank/DDBJ databases">
        <authorList>
            <person name="Gilroy R."/>
        </authorList>
    </citation>
    <scope>NUCLEOTIDE SEQUENCE</scope>
    <source>
        <strain evidence="6">B1-20833</strain>
    </source>
</reference>
<evidence type="ECO:0000256" key="3">
    <source>
        <dbReference type="ARBA" id="ARBA00023125"/>
    </source>
</evidence>
<keyword evidence="3" id="KW-0238">DNA-binding</keyword>
<reference evidence="6" key="2">
    <citation type="journal article" date="2021" name="PeerJ">
        <title>Extensive microbial diversity within the chicken gut microbiome revealed by metagenomics and culture.</title>
        <authorList>
            <person name="Gilroy R."/>
            <person name="Ravi A."/>
            <person name="Getino M."/>
            <person name="Pursley I."/>
            <person name="Horton D.L."/>
            <person name="Alikhan N.F."/>
            <person name="Baker D."/>
            <person name="Gharbi K."/>
            <person name="Hall N."/>
            <person name="Watson M."/>
            <person name="Adriaenssens E.M."/>
            <person name="Foster-Nyarko E."/>
            <person name="Jarju S."/>
            <person name="Secka A."/>
            <person name="Antonio M."/>
            <person name="Oren A."/>
            <person name="Chaudhuri R.R."/>
            <person name="La Ragione R."/>
            <person name="Hildebrand F."/>
            <person name="Pallen M.J."/>
        </authorList>
    </citation>
    <scope>NUCLEOTIDE SEQUENCE</scope>
    <source>
        <strain evidence="6">B1-20833</strain>
    </source>
</reference>
<keyword evidence="2" id="KW-0805">Transcription regulation</keyword>
<organism evidence="6 7">
    <name type="scientific">Candidatus Cryptobacteroides intestinavium</name>
    <dbReference type="NCBI Taxonomy" id="2840766"/>
    <lineage>
        <taxon>Bacteria</taxon>
        <taxon>Pseudomonadati</taxon>
        <taxon>Bacteroidota</taxon>
        <taxon>Bacteroidia</taxon>
        <taxon>Bacteroidales</taxon>
        <taxon>Candidatus Cryptobacteroides</taxon>
    </lineage>
</organism>
<dbReference type="PRINTS" id="PR00039">
    <property type="entry name" value="HTHLYSR"/>
</dbReference>
<evidence type="ECO:0000256" key="4">
    <source>
        <dbReference type="ARBA" id="ARBA00023163"/>
    </source>
</evidence>
<dbReference type="Pfam" id="PF00126">
    <property type="entry name" value="HTH_1"/>
    <property type="match status" value="1"/>
</dbReference>
<dbReference type="PANTHER" id="PTHR30126:SF40">
    <property type="entry name" value="HTH-TYPE TRANSCRIPTIONAL REGULATOR GLTR"/>
    <property type="match status" value="1"/>
</dbReference>
<dbReference type="PROSITE" id="PS50931">
    <property type="entry name" value="HTH_LYSR"/>
    <property type="match status" value="1"/>
</dbReference>
<evidence type="ECO:0000313" key="7">
    <source>
        <dbReference type="Proteomes" id="UP000823661"/>
    </source>
</evidence>
<feature type="domain" description="HTH lysR-type" evidence="5">
    <location>
        <begin position="1"/>
        <end position="58"/>
    </location>
</feature>
<dbReference type="PANTHER" id="PTHR30126">
    <property type="entry name" value="HTH-TYPE TRANSCRIPTIONAL REGULATOR"/>
    <property type="match status" value="1"/>
</dbReference>
<dbReference type="SUPFAM" id="SSF46785">
    <property type="entry name" value="Winged helix' DNA-binding domain"/>
    <property type="match status" value="1"/>
</dbReference>
<name>A0A9D9HIK8_9BACT</name>
<dbReference type="FunFam" id="1.10.10.10:FF:000001">
    <property type="entry name" value="LysR family transcriptional regulator"/>
    <property type="match status" value="1"/>
</dbReference>
<evidence type="ECO:0000259" key="5">
    <source>
        <dbReference type="PROSITE" id="PS50931"/>
    </source>
</evidence>
<dbReference type="GO" id="GO:0000976">
    <property type="term" value="F:transcription cis-regulatory region binding"/>
    <property type="evidence" value="ECO:0007669"/>
    <property type="project" value="TreeGrafter"/>
</dbReference>
<keyword evidence="4" id="KW-0804">Transcription</keyword>
<gene>
    <name evidence="6" type="ORF">IAC06_06080</name>
</gene>
<dbReference type="InterPro" id="IPR036390">
    <property type="entry name" value="WH_DNA-bd_sf"/>
</dbReference>
<comment type="caution">
    <text evidence="6">The sequence shown here is derived from an EMBL/GenBank/DDBJ whole genome shotgun (WGS) entry which is preliminary data.</text>
</comment>
<sequence>MEDFRIKVFKAVYASGSFTKAAGMLGISQPAVSQNISELEKELGIQLFTRSGGKVETTRQGEIFMRYADRISSAYDSVSAAFMTPLPEGAVFRIYPDPAARYYLMDEISSALASIFPGRDFNVTDTAEGADICIVSAPSRQSGSLVFRFSVLPSDHPLSSIVSSLLENLLV</sequence>
<proteinExistence type="inferred from homology"/>
<dbReference type="Gene3D" id="1.10.10.10">
    <property type="entry name" value="Winged helix-like DNA-binding domain superfamily/Winged helix DNA-binding domain"/>
    <property type="match status" value="1"/>
</dbReference>
<dbReference type="InterPro" id="IPR000847">
    <property type="entry name" value="LysR_HTH_N"/>
</dbReference>
<evidence type="ECO:0000313" key="6">
    <source>
        <dbReference type="EMBL" id="MBO8452433.1"/>
    </source>
</evidence>
<evidence type="ECO:0000256" key="1">
    <source>
        <dbReference type="ARBA" id="ARBA00009437"/>
    </source>
</evidence>
<dbReference type="EMBL" id="JADIMI010000061">
    <property type="protein sequence ID" value="MBO8452433.1"/>
    <property type="molecule type" value="Genomic_DNA"/>
</dbReference>
<dbReference type="Proteomes" id="UP000823661">
    <property type="component" value="Unassembled WGS sequence"/>
</dbReference>
<evidence type="ECO:0000256" key="2">
    <source>
        <dbReference type="ARBA" id="ARBA00023015"/>
    </source>
</evidence>
<comment type="similarity">
    <text evidence="1">Belongs to the LysR transcriptional regulatory family.</text>
</comment>
<dbReference type="AlphaFoldDB" id="A0A9D9HIK8"/>